<dbReference type="BioCyc" id="LINT1001599:G11K9-530-MONOMER"/>
<name>M3FXC2_LEPIR</name>
<evidence type="ECO:0000313" key="1">
    <source>
        <dbReference type="EMBL" id="EMG12154.1"/>
    </source>
</evidence>
<dbReference type="AlphaFoldDB" id="M3FXC2"/>
<protein>
    <submittedName>
        <fullName evidence="1">Uncharacterized protein</fullName>
    </submittedName>
</protein>
<accession>M3FXC2</accession>
<gene>
    <name evidence="1" type="ORF">LEP1GSC151_2802</name>
</gene>
<dbReference type="Pfam" id="PF22758">
    <property type="entry name" value="Phage_cement"/>
    <property type="match status" value="1"/>
</dbReference>
<proteinExistence type="predicted"/>
<evidence type="ECO:0000313" key="2">
    <source>
        <dbReference type="Proteomes" id="UP000011776"/>
    </source>
</evidence>
<reference evidence="1 2" key="1">
    <citation type="submission" date="2013-02" db="EMBL/GenBank/DDBJ databases">
        <authorList>
            <person name="Harkins D.M."/>
            <person name="Durkin A.S."/>
            <person name="Brinkac L.M."/>
            <person name="Haft D.H."/>
            <person name="Selengut J.D."/>
            <person name="Sanka R."/>
            <person name="DePew J."/>
            <person name="Purushe J."/>
            <person name="Tulsiani S.M."/>
            <person name="Graham G.C."/>
            <person name="Burns M.-A."/>
            <person name="Dohnt M.F."/>
            <person name="Smythe L.D."/>
            <person name="McKay D.B."/>
            <person name="Craig S.B."/>
            <person name="Vinetz J.M."/>
            <person name="Sutton G.G."/>
            <person name="Nierman W.C."/>
            <person name="Fouts D.E."/>
        </authorList>
    </citation>
    <scope>NUCLEOTIDE SEQUENCE [LARGE SCALE GENOMIC DNA]</scope>
    <source>
        <strain evidence="1 2">LT2186</strain>
    </source>
</reference>
<dbReference type="Proteomes" id="UP000011776">
    <property type="component" value="Unassembled WGS sequence"/>
</dbReference>
<dbReference type="InterPro" id="IPR054438">
    <property type="entry name" value="Struct_cement_gp24/gp6"/>
</dbReference>
<organism evidence="1 2">
    <name type="scientific">Leptospira interrogans serovar Grippotyphosa str. LT2186</name>
    <dbReference type="NCBI Taxonomy" id="1001599"/>
    <lineage>
        <taxon>Bacteria</taxon>
        <taxon>Pseudomonadati</taxon>
        <taxon>Spirochaetota</taxon>
        <taxon>Spirochaetia</taxon>
        <taxon>Leptospirales</taxon>
        <taxon>Leptospiraceae</taxon>
        <taxon>Leptospira</taxon>
    </lineage>
</organism>
<comment type="caution">
    <text evidence="1">The sequence shown here is derived from an EMBL/GenBank/DDBJ whole genome shotgun (WGS) entry which is preliminary data.</text>
</comment>
<sequence>MIFNALLIFLTLFSAAGFGISYFDLEPVEFVKAYFPFGGTALCALIGASVPDGGLYNEKPGIFGTTSRDSTDQRKRGSVVSVGKLPFGSAVMLVASGEGISVVSADAVQDTKDIGVGSSGIRVTTRSPEVWALIAIVNSGTNNASLGVSVVGQGTQDDPYRITINAATNGSAAITSTASQIKSALEADTTINSIVSIELLADGSGIVSAIAMTELTKIASDLRFDGVTSFSSSAGDLDNLSYADGELCTLIEKGFVWVPCEEATNEFDPVRVRVVKEGNFVAGSFRKTALPGKTALITGVKFVSKQEAGIAELNLASGFYTITLDN</sequence>
<dbReference type="EMBL" id="AFME02000116">
    <property type="protein sequence ID" value="EMG12154.1"/>
    <property type="molecule type" value="Genomic_DNA"/>
</dbReference>